<dbReference type="GO" id="GO:0016020">
    <property type="term" value="C:membrane"/>
    <property type="evidence" value="ECO:0007669"/>
    <property type="project" value="UniProtKB-SubCell"/>
</dbReference>
<dbReference type="GeneID" id="25287905"/>
<dbReference type="Pfam" id="PF13520">
    <property type="entry name" value="AA_permease_2"/>
    <property type="match status" value="1"/>
</dbReference>
<feature type="transmembrane region" description="Helical" evidence="6">
    <location>
        <begin position="208"/>
        <end position="231"/>
    </location>
</feature>
<keyword evidence="5 6" id="KW-0472">Membrane</keyword>
<evidence type="ECO:0000256" key="5">
    <source>
        <dbReference type="ARBA" id="ARBA00023136"/>
    </source>
</evidence>
<dbReference type="PIRSF" id="PIRSF006060">
    <property type="entry name" value="AA_transporter"/>
    <property type="match status" value="1"/>
</dbReference>
<feature type="transmembrane region" description="Helical" evidence="6">
    <location>
        <begin position="289"/>
        <end position="311"/>
    </location>
</feature>
<feature type="transmembrane region" description="Helical" evidence="6">
    <location>
        <begin position="177"/>
        <end position="196"/>
    </location>
</feature>
<feature type="transmembrane region" description="Helical" evidence="6">
    <location>
        <begin position="341"/>
        <end position="366"/>
    </location>
</feature>
<proteinExistence type="predicted"/>
<feature type="transmembrane region" description="Helical" evidence="6">
    <location>
        <begin position="413"/>
        <end position="438"/>
    </location>
</feature>
<dbReference type="STRING" id="1182545.A0A072NU89"/>
<dbReference type="VEuPathDB" id="FungiDB:A1O9_13012"/>
<keyword evidence="3 6" id="KW-0812">Transmembrane</keyword>
<accession>A0A072NU89</accession>
<dbReference type="InterPro" id="IPR002293">
    <property type="entry name" value="AA/rel_permease1"/>
</dbReference>
<dbReference type="AlphaFoldDB" id="A0A072NU89"/>
<name>A0A072NU89_9EURO</name>
<dbReference type="GO" id="GO:0022857">
    <property type="term" value="F:transmembrane transporter activity"/>
    <property type="evidence" value="ECO:0007669"/>
    <property type="project" value="InterPro"/>
</dbReference>
<feature type="transmembrane region" description="Helical" evidence="6">
    <location>
        <begin position="459"/>
        <end position="481"/>
    </location>
</feature>
<feature type="transmembrane region" description="Helical" evidence="6">
    <location>
        <begin position="86"/>
        <end position="106"/>
    </location>
</feature>
<evidence type="ECO:0000256" key="1">
    <source>
        <dbReference type="ARBA" id="ARBA00004141"/>
    </source>
</evidence>
<evidence type="ECO:0000256" key="3">
    <source>
        <dbReference type="ARBA" id="ARBA00022692"/>
    </source>
</evidence>
<reference evidence="7 8" key="1">
    <citation type="submission" date="2013-03" db="EMBL/GenBank/DDBJ databases">
        <title>The Genome Sequence of Exophiala aquamarina CBS 119918.</title>
        <authorList>
            <consortium name="The Broad Institute Genomics Platform"/>
            <person name="Cuomo C."/>
            <person name="de Hoog S."/>
            <person name="Gorbushina A."/>
            <person name="Walker B."/>
            <person name="Young S.K."/>
            <person name="Zeng Q."/>
            <person name="Gargeya S."/>
            <person name="Fitzgerald M."/>
            <person name="Haas B."/>
            <person name="Abouelleil A."/>
            <person name="Allen A.W."/>
            <person name="Alvarado L."/>
            <person name="Arachchi H.M."/>
            <person name="Berlin A.M."/>
            <person name="Chapman S.B."/>
            <person name="Gainer-Dewar J."/>
            <person name="Goldberg J."/>
            <person name="Griggs A."/>
            <person name="Gujja S."/>
            <person name="Hansen M."/>
            <person name="Howarth C."/>
            <person name="Imamovic A."/>
            <person name="Ireland A."/>
            <person name="Larimer J."/>
            <person name="McCowan C."/>
            <person name="Murphy C."/>
            <person name="Pearson M."/>
            <person name="Poon T.W."/>
            <person name="Priest M."/>
            <person name="Roberts A."/>
            <person name="Saif S."/>
            <person name="Shea T."/>
            <person name="Sisk P."/>
            <person name="Sykes S."/>
            <person name="Wortman J."/>
            <person name="Nusbaum C."/>
            <person name="Birren B."/>
        </authorList>
    </citation>
    <scope>NUCLEOTIDE SEQUENCE [LARGE SCALE GENOMIC DNA]</scope>
    <source>
        <strain evidence="7 8">CBS 119918</strain>
    </source>
</reference>
<dbReference type="PANTHER" id="PTHR45649">
    <property type="entry name" value="AMINO-ACID PERMEASE BAT1"/>
    <property type="match status" value="1"/>
</dbReference>
<dbReference type="Proteomes" id="UP000027920">
    <property type="component" value="Unassembled WGS sequence"/>
</dbReference>
<gene>
    <name evidence="7" type="ORF">A1O9_13012</name>
</gene>
<organism evidence="7 8">
    <name type="scientific">Exophiala aquamarina CBS 119918</name>
    <dbReference type="NCBI Taxonomy" id="1182545"/>
    <lineage>
        <taxon>Eukaryota</taxon>
        <taxon>Fungi</taxon>
        <taxon>Dikarya</taxon>
        <taxon>Ascomycota</taxon>
        <taxon>Pezizomycotina</taxon>
        <taxon>Eurotiomycetes</taxon>
        <taxon>Chaetothyriomycetidae</taxon>
        <taxon>Chaetothyriales</taxon>
        <taxon>Herpotrichiellaceae</taxon>
        <taxon>Exophiala</taxon>
    </lineage>
</organism>
<dbReference type="OrthoDB" id="3257095at2759"/>
<dbReference type="Gene3D" id="1.20.1740.10">
    <property type="entry name" value="Amino acid/polyamine transporter I"/>
    <property type="match status" value="1"/>
</dbReference>
<feature type="transmembrane region" description="Helical" evidence="6">
    <location>
        <begin position="493"/>
        <end position="512"/>
    </location>
</feature>
<dbReference type="HOGENOM" id="CLU_004495_6_2_1"/>
<dbReference type="RefSeq" id="XP_013253522.1">
    <property type="nucleotide sequence ID" value="XM_013398068.1"/>
</dbReference>
<feature type="transmembrane region" description="Helical" evidence="6">
    <location>
        <begin position="387"/>
        <end position="407"/>
    </location>
</feature>
<keyword evidence="4 6" id="KW-1133">Transmembrane helix</keyword>
<evidence type="ECO:0000313" key="7">
    <source>
        <dbReference type="EMBL" id="KEF50932.1"/>
    </source>
</evidence>
<keyword evidence="2" id="KW-0813">Transport</keyword>
<keyword evidence="8" id="KW-1185">Reference proteome</keyword>
<feature type="transmembrane region" description="Helical" evidence="6">
    <location>
        <begin position="140"/>
        <end position="165"/>
    </location>
</feature>
<evidence type="ECO:0000313" key="8">
    <source>
        <dbReference type="Proteomes" id="UP000027920"/>
    </source>
</evidence>
<comment type="caution">
    <text evidence="7">The sequence shown here is derived from an EMBL/GenBank/DDBJ whole genome shotgun (WGS) entry which is preliminary data.</text>
</comment>
<comment type="subcellular location">
    <subcellularLocation>
        <location evidence="1">Membrane</location>
        <topology evidence="1">Multi-pass membrane protein</topology>
    </subcellularLocation>
</comment>
<dbReference type="EMBL" id="AMGV01000042">
    <property type="protein sequence ID" value="KEF50932.1"/>
    <property type="molecule type" value="Genomic_DNA"/>
</dbReference>
<evidence type="ECO:0000256" key="6">
    <source>
        <dbReference type="SAM" id="Phobius"/>
    </source>
</evidence>
<evidence type="ECO:0000256" key="4">
    <source>
        <dbReference type="ARBA" id="ARBA00022989"/>
    </source>
</evidence>
<protein>
    <submittedName>
        <fullName evidence="7">Uncharacterized protein</fullName>
    </submittedName>
</protein>
<sequence>MASQSEAIEMRQSLGTRVAPKDGNIGADQSALVGSPEVERGLNKMLGVRKQFSDVQILAFALTYMSIWESMNSVMTFVLFNGGPQTFAWSILIVYIGAMSQAASIAEMSSLVPIAGAQYHWTNALAPPGVRKFLTWLQGWMTWLGWVAVLAAIVNVTILVLQALIALQHPTYVGESWHTACLMIAMLLFFGAINSVRWTFFIVPWLELAAGVLHVALFILFVVVLLVMGSRNTTDYIFFHREVLSGWNNQYISWNLGMLTSVGSFISLDSPVHLAEEVRLPKKAVPRAVFWGLAMNGAMAYAMVICLLSAMGRLDEELAYAPYPAAVVLMRVTNSTAATTAMISGIFIISACSALGCVASVSRLTWAWARDGGLPQWFAMVNQNHLLPIRAIWLGIAVNVALSLINVGSTTAFGAILSLATIALFASYGIAILSMLLARWQNYRGSRTLALGEWNMSWWGKYVNSFALLYTCYMMVFLPIPYSLPVTAVTMNYSGPIFGASLIFVVAAWVLYGRTKWAGVNSAIVDIVKGRANEVEPHTSHA</sequence>
<dbReference type="PANTHER" id="PTHR45649:SF5">
    <property type="entry name" value="GABA TRANSPORTER (EUROFUNG)-RELATED"/>
    <property type="match status" value="1"/>
</dbReference>
<evidence type="ECO:0000256" key="2">
    <source>
        <dbReference type="ARBA" id="ARBA00022448"/>
    </source>
</evidence>